<organism evidence="2 3">
    <name type="scientific">Mucilaginibacter defluvii</name>
    <dbReference type="NCBI Taxonomy" id="1196019"/>
    <lineage>
        <taxon>Bacteria</taxon>
        <taxon>Pseudomonadati</taxon>
        <taxon>Bacteroidota</taxon>
        <taxon>Sphingobacteriia</taxon>
        <taxon>Sphingobacteriales</taxon>
        <taxon>Sphingobacteriaceae</taxon>
        <taxon>Mucilaginibacter</taxon>
    </lineage>
</organism>
<comment type="caution">
    <text evidence="2">The sequence shown here is derived from an EMBL/GenBank/DDBJ whole genome shotgun (WGS) entry which is preliminary data.</text>
</comment>
<dbReference type="PANTHER" id="PTHR43245">
    <property type="entry name" value="BIFUNCTIONAL POLYMYXIN RESISTANCE PROTEIN ARNA"/>
    <property type="match status" value="1"/>
</dbReference>
<dbReference type="InterPro" id="IPR001509">
    <property type="entry name" value="Epimerase_deHydtase"/>
</dbReference>
<gene>
    <name evidence="2" type="ORF">GCM10023313_14060</name>
</gene>
<dbReference type="Gene3D" id="3.40.50.720">
    <property type="entry name" value="NAD(P)-binding Rossmann-like Domain"/>
    <property type="match status" value="1"/>
</dbReference>
<protein>
    <submittedName>
        <fullName evidence="2">NAD-dependent epimerase/dehydratase family protein</fullName>
    </submittedName>
</protein>
<dbReference type="Proteomes" id="UP001501436">
    <property type="component" value="Unassembled WGS sequence"/>
</dbReference>
<accession>A0ABP9FWI3</accession>
<reference evidence="3" key="1">
    <citation type="journal article" date="2019" name="Int. J. Syst. Evol. Microbiol.">
        <title>The Global Catalogue of Microorganisms (GCM) 10K type strain sequencing project: providing services to taxonomists for standard genome sequencing and annotation.</title>
        <authorList>
            <consortium name="The Broad Institute Genomics Platform"/>
            <consortium name="The Broad Institute Genome Sequencing Center for Infectious Disease"/>
            <person name="Wu L."/>
            <person name="Ma J."/>
        </authorList>
    </citation>
    <scope>NUCLEOTIDE SEQUENCE [LARGE SCALE GENOMIC DNA]</scope>
    <source>
        <strain evidence="3">JCM 18283</strain>
    </source>
</reference>
<keyword evidence="3" id="KW-1185">Reference proteome</keyword>
<dbReference type="RefSeq" id="WP_345330294.1">
    <property type="nucleotide sequence ID" value="NZ_BAABJI010000002.1"/>
</dbReference>
<name>A0ABP9FWI3_9SPHI</name>
<proteinExistence type="predicted"/>
<dbReference type="InterPro" id="IPR050177">
    <property type="entry name" value="Lipid_A_modif_metabolic_enz"/>
</dbReference>
<dbReference type="EMBL" id="BAABJI010000002">
    <property type="protein sequence ID" value="GAA4912197.1"/>
    <property type="molecule type" value="Genomic_DNA"/>
</dbReference>
<dbReference type="SUPFAM" id="SSF51735">
    <property type="entry name" value="NAD(P)-binding Rossmann-fold domains"/>
    <property type="match status" value="1"/>
</dbReference>
<feature type="domain" description="NAD-dependent epimerase/dehydratase" evidence="1">
    <location>
        <begin position="4"/>
        <end position="219"/>
    </location>
</feature>
<dbReference type="PANTHER" id="PTHR43245:SF58">
    <property type="entry name" value="BLL5923 PROTEIN"/>
    <property type="match status" value="1"/>
</dbReference>
<evidence type="ECO:0000313" key="2">
    <source>
        <dbReference type="EMBL" id="GAA4912197.1"/>
    </source>
</evidence>
<evidence type="ECO:0000313" key="3">
    <source>
        <dbReference type="Proteomes" id="UP001501436"/>
    </source>
</evidence>
<dbReference type="InterPro" id="IPR036291">
    <property type="entry name" value="NAD(P)-bd_dom_sf"/>
</dbReference>
<dbReference type="Pfam" id="PF01370">
    <property type="entry name" value="Epimerase"/>
    <property type="match status" value="1"/>
</dbReference>
<sequence>MSSVIVTGYTGFVGKNLVPYLKQEGFNVMGVGRELQSGLAITQYTYEQLPQVKNYNALIHLAGKAHDLKQTVDPNAYFEINTQLTINVFKYFLKSNATDFIYLSSVKAVADSVAGVLYENATPAPATAYGQSKLLAEEYLMNQQLPAEKRVFILRPCMIHGPGNKGNLNRLYSIVKKRMPYPLTAFDNKRSLLSVSNLLFAIKTLLITTNIPGGVYNIADDEPLSTNDIIDILGKASHINPVKWNLPKSFIKTLAKAGDKLRLPFNTENLQKLTGSYVVSNHKFKQAAGIHNMPVNAREGIYYTAQNLHK</sequence>
<evidence type="ECO:0000259" key="1">
    <source>
        <dbReference type="Pfam" id="PF01370"/>
    </source>
</evidence>